<evidence type="ECO:0000313" key="8">
    <source>
        <dbReference type="Proteomes" id="UP001162156"/>
    </source>
</evidence>
<dbReference type="InterPro" id="IPR052102">
    <property type="entry name" value="Enkurin_domain-protein"/>
</dbReference>
<dbReference type="PROSITE" id="PS51665">
    <property type="entry name" value="ENKURIN"/>
    <property type="match status" value="1"/>
</dbReference>
<accession>A0AAV8WY20</accession>
<dbReference type="GO" id="GO:0005929">
    <property type="term" value="C:cilium"/>
    <property type="evidence" value="ECO:0007669"/>
    <property type="project" value="UniProtKB-SubCell"/>
</dbReference>
<organism evidence="7 8">
    <name type="scientific">Rhamnusium bicolor</name>
    <dbReference type="NCBI Taxonomy" id="1586634"/>
    <lineage>
        <taxon>Eukaryota</taxon>
        <taxon>Metazoa</taxon>
        <taxon>Ecdysozoa</taxon>
        <taxon>Arthropoda</taxon>
        <taxon>Hexapoda</taxon>
        <taxon>Insecta</taxon>
        <taxon>Pterygota</taxon>
        <taxon>Neoptera</taxon>
        <taxon>Endopterygota</taxon>
        <taxon>Coleoptera</taxon>
        <taxon>Polyphaga</taxon>
        <taxon>Cucujiformia</taxon>
        <taxon>Chrysomeloidea</taxon>
        <taxon>Cerambycidae</taxon>
        <taxon>Lepturinae</taxon>
        <taxon>Rhagiini</taxon>
        <taxon>Rhamnusium</taxon>
    </lineage>
</organism>
<dbReference type="PANTHER" id="PTHR21490">
    <property type="entry name" value="ENKURIN-RELATED"/>
    <property type="match status" value="1"/>
</dbReference>
<evidence type="ECO:0000256" key="4">
    <source>
        <dbReference type="ARBA" id="ARBA00023212"/>
    </source>
</evidence>
<comment type="caution">
    <text evidence="7">The sequence shown here is derived from an EMBL/GenBank/DDBJ whole genome shotgun (WGS) entry which is preliminary data.</text>
</comment>
<evidence type="ECO:0000256" key="5">
    <source>
        <dbReference type="ARBA" id="ARBA00023273"/>
    </source>
</evidence>
<evidence type="ECO:0000259" key="6">
    <source>
        <dbReference type="PROSITE" id="PS51665"/>
    </source>
</evidence>
<keyword evidence="4" id="KW-0206">Cytoskeleton</keyword>
<protein>
    <recommendedName>
        <fullName evidence="6">Enkurin domain-containing protein</fullName>
    </recommendedName>
</protein>
<dbReference type="InterPro" id="IPR027012">
    <property type="entry name" value="Enkurin_dom"/>
</dbReference>
<dbReference type="GO" id="GO:0005881">
    <property type="term" value="C:cytoplasmic microtubule"/>
    <property type="evidence" value="ECO:0007669"/>
    <property type="project" value="TreeGrafter"/>
</dbReference>
<name>A0AAV8WY20_9CUCU</name>
<keyword evidence="5" id="KW-0966">Cell projection</keyword>
<dbReference type="Pfam" id="PF13864">
    <property type="entry name" value="Enkurin"/>
    <property type="match status" value="1"/>
</dbReference>
<evidence type="ECO:0000313" key="7">
    <source>
        <dbReference type="EMBL" id="KAJ8931092.1"/>
    </source>
</evidence>
<sequence length="85" mass="10269">MYRIHLMPRSCTTYQFWVPCSRRKSYLTFLFVGYADRIQELNSLPVRSDTLRIRRRKSEIEEELKRIDGGIKVFQRPKVYVKINA</sequence>
<evidence type="ECO:0000256" key="2">
    <source>
        <dbReference type="ARBA" id="ARBA00004245"/>
    </source>
</evidence>
<dbReference type="AlphaFoldDB" id="A0AAV8WY20"/>
<evidence type="ECO:0000256" key="3">
    <source>
        <dbReference type="ARBA" id="ARBA00022490"/>
    </source>
</evidence>
<comment type="subcellular location">
    <subcellularLocation>
        <location evidence="1">Cell projection</location>
        <location evidence="1">Cilium</location>
    </subcellularLocation>
    <subcellularLocation>
        <location evidence="2">Cytoplasm</location>
        <location evidence="2">Cytoskeleton</location>
    </subcellularLocation>
</comment>
<keyword evidence="8" id="KW-1185">Reference proteome</keyword>
<evidence type="ECO:0000256" key="1">
    <source>
        <dbReference type="ARBA" id="ARBA00004138"/>
    </source>
</evidence>
<dbReference type="PANTHER" id="PTHR21490:SF2">
    <property type="entry name" value="ENKURIN DOMAIN-CONTAINING PROTEIN 1"/>
    <property type="match status" value="1"/>
</dbReference>
<feature type="domain" description="Enkurin" evidence="6">
    <location>
        <begin position="1"/>
        <end position="82"/>
    </location>
</feature>
<reference evidence="7" key="1">
    <citation type="journal article" date="2023" name="Insect Mol. Biol.">
        <title>Genome sequencing provides insights into the evolution of gene families encoding plant cell wall-degrading enzymes in longhorned beetles.</title>
        <authorList>
            <person name="Shin N.R."/>
            <person name="Okamura Y."/>
            <person name="Kirsch R."/>
            <person name="Pauchet Y."/>
        </authorList>
    </citation>
    <scope>NUCLEOTIDE SEQUENCE</scope>
    <source>
        <strain evidence="7">RBIC_L_NR</strain>
    </source>
</reference>
<dbReference type="Proteomes" id="UP001162156">
    <property type="component" value="Unassembled WGS sequence"/>
</dbReference>
<gene>
    <name evidence="7" type="ORF">NQ314_016042</name>
</gene>
<proteinExistence type="predicted"/>
<dbReference type="EMBL" id="JANEYF010004471">
    <property type="protein sequence ID" value="KAJ8931092.1"/>
    <property type="molecule type" value="Genomic_DNA"/>
</dbReference>
<keyword evidence="3" id="KW-0963">Cytoplasm</keyword>